<comment type="caution">
    <text evidence="4">The sequence shown here is derived from an EMBL/GenBank/DDBJ whole genome shotgun (WGS) entry which is preliminary data.</text>
</comment>
<feature type="compositionally biased region" description="Low complexity" evidence="1">
    <location>
        <begin position="143"/>
        <end position="173"/>
    </location>
</feature>
<dbReference type="Proteomes" id="UP001364617">
    <property type="component" value="Unassembled WGS sequence"/>
</dbReference>
<feature type="compositionally biased region" description="Polar residues" evidence="1">
    <location>
        <begin position="264"/>
        <end position="279"/>
    </location>
</feature>
<reference evidence="4 5" key="1">
    <citation type="submission" date="2024-02" db="EMBL/GenBank/DDBJ databases">
        <title>Chromosome-level genome assembly of the Eurasian Minnow (Phoxinus phoxinus).</title>
        <authorList>
            <person name="Oriowo T.O."/>
            <person name="Martin S."/>
            <person name="Stange M."/>
            <person name="Chrysostomakis Y."/>
            <person name="Brown T."/>
            <person name="Winkler S."/>
            <person name="Kukowka S."/>
            <person name="Myers E.W."/>
            <person name="Bohne A."/>
        </authorList>
    </citation>
    <scope>NUCLEOTIDE SEQUENCE [LARGE SCALE GENOMIC DNA]</scope>
    <source>
        <strain evidence="4">ZFMK-TIS-60720</strain>
        <tissue evidence="4">Whole Organism</tissue>
    </source>
</reference>
<feature type="compositionally biased region" description="Polar residues" evidence="1">
    <location>
        <begin position="133"/>
        <end position="142"/>
    </location>
</feature>
<feature type="compositionally biased region" description="Low complexity" evidence="1">
    <location>
        <begin position="183"/>
        <end position="240"/>
    </location>
</feature>
<evidence type="ECO:0000256" key="1">
    <source>
        <dbReference type="SAM" id="MobiDB-lite"/>
    </source>
</evidence>
<keyword evidence="2" id="KW-0812">Transmembrane</keyword>
<dbReference type="InterPro" id="IPR041056">
    <property type="entry name" value="DUF5585"/>
</dbReference>
<evidence type="ECO:0000256" key="3">
    <source>
        <dbReference type="SAM" id="SignalP"/>
    </source>
</evidence>
<dbReference type="PRINTS" id="PR01217">
    <property type="entry name" value="PRICHEXTENSN"/>
</dbReference>
<evidence type="ECO:0008006" key="6">
    <source>
        <dbReference type="Google" id="ProtNLM"/>
    </source>
</evidence>
<proteinExistence type="predicted"/>
<keyword evidence="3" id="KW-0732">Signal</keyword>
<keyword evidence="5" id="KW-1185">Reference proteome</keyword>
<accession>A0AAN9C5T5</accession>
<organism evidence="4 5">
    <name type="scientific">Phoxinus phoxinus</name>
    <name type="common">Eurasian minnow</name>
    <dbReference type="NCBI Taxonomy" id="58324"/>
    <lineage>
        <taxon>Eukaryota</taxon>
        <taxon>Metazoa</taxon>
        <taxon>Chordata</taxon>
        <taxon>Craniata</taxon>
        <taxon>Vertebrata</taxon>
        <taxon>Euteleostomi</taxon>
        <taxon>Actinopterygii</taxon>
        <taxon>Neopterygii</taxon>
        <taxon>Teleostei</taxon>
        <taxon>Ostariophysi</taxon>
        <taxon>Cypriniformes</taxon>
        <taxon>Leuciscidae</taxon>
        <taxon>Phoxininae</taxon>
        <taxon>Phoxinus</taxon>
    </lineage>
</organism>
<protein>
    <recommendedName>
        <fullName evidence="6">MANSC domain-containing protein</fullName>
    </recommendedName>
</protein>
<gene>
    <name evidence="4" type="ORF">R3I93_022715</name>
</gene>
<keyword evidence="2" id="KW-0472">Membrane</keyword>
<evidence type="ECO:0000313" key="4">
    <source>
        <dbReference type="EMBL" id="KAK7121717.1"/>
    </source>
</evidence>
<feature type="region of interest" description="Disordered" evidence="1">
    <location>
        <begin position="114"/>
        <end position="310"/>
    </location>
</feature>
<dbReference type="AlphaFoldDB" id="A0AAN9C5T5"/>
<keyword evidence="2" id="KW-1133">Transmembrane helix</keyword>
<feature type="transmembrane region" description="Helical" evidence="2">
    <location>
        <begin position="334"/>
        <end position="353"/>
    </location>
</feature>
<feature type="compositionally biased region" description="Low complexity" evidence="1">
    <location>
        <begin position="114"/>
        <end position="132"/>
    </location>
</feature>
<name>A0AAN9C5T5_9TELE</name>
<feature type="compositionally biased region" description="Polar residues" evidence="1">
    <location>
        <begin position="248"/>
        <end position="257"/>
    </location>
</feature>
<sequence>MIMTVHPVLVLLPILGFLVLPCVPTHLKNGFKIVANKTVDRLGDCDSQLDCPKGESCSMAVLNEDGSLCFLISCPNNTQNSSCGNATLLRDLLADTESNDVDNNTTRELVLLQDSSGTNSSRSSPDGSSSNTTLPSASEANVSISTTSTITKPTTLQNDSTTNATTNLLSNSTEKSATADAVPKPSTIPTTPAITSTTTTTPAMTSTTTTTPKPTTTSPKPTSTTTSTTTTSATVAKTIIPKQPSPSPSGNKSSVNISPLVPTAPSSNSSSKPVQTSPIPTSSDEKPTPTTPKTSMSPSVVASKQPKDIPKRDQAIVEVAGDSLTSHLLNTSSLLAVLLFGLLFFVVTVALFLKQAYESYKRKDYTQVDYLINGMYSDSGV</sequence>
<feature type="chain" id="PRO_5042934325" description="MANSC domain-containing protein" evidence="3">
    <location>
        <begin position="25"/>
        <end position="381"/>
    </location>
</feature>
<evidence type="ECO:0000256" key="2">
    <source>
        <dbReference type="SAM" id="Phobius"/>
    </source>
</evidence>
<feature type="signal peptide" evidence="3">
    <location>
        <begin position="1"/>
        <end position="24"/>
    </location>
</feature>
<dbReference type="Pfam" id="PF17823">
    <property type="entry name" value="DUF5585"/>
    <property type="match status" value="1"/>
</dbReference>
<dbReference type="EMBL" id="JAYKXH010000025">
    <property type="protein sequence ID" value="KAK7121717.1"/>
    <property type="molecule type" value="Genomic_DNA"/>
</dbReference>
<evidence type="ECO:0000313" key="5">
    <source>
        <dbReference type="Proteomes" id="UP001364617"/>
    </source>
</evidence>